<dbReference type="PROSITE" id="PS51186">
    <property type="entry name" value="GNAT"/>
    <property type="match status" value="1"/>
</dbReference>
<dbReference type="InterPro" id="IPR051908">
    <property type="entry name" value="Ribosomal_N-acetyltransferase"/>
</dbReference>
<dbReference type="AlphaFoldDB" id="A0A1V4DJL2"/>
<dbReference type="InterPro" id="IPR000182">
    <property type="entry name" value="GNAT_dom"/>
</dbReference>
<sequence length="183" mass="21314">MLYFKLPVNHKVSLVKPEINMSNEFFNLVQKNSEHLAEFLDFVSLTKEVKDSENFIKRSISQEAQGKENVFFITDNDKIIGCIDLHNIDMTHKKAEIGYWLDKDYTRNNITSDCVNKICQLAFDKLKLNKLIILAEETNTASNLVAKKVGFYLDGIEREDLFRQNKFVTMNKYSLLKSDFKTK</sequence>
<organism evidence="2 3">
    <name type="scientific">Vagococcus martis</name>
    <dbReference type="NCBI Taxonomy" id="1768210"/>
    <lineage>
        <taxon>Bacteria</taxon>
        <taxon>Bacillati</taxon>
        <taxon>Bacillota</taxon>
        <taxon>Bacilli</taxon>
        <taxon>Lactobacillales</taxon>
        <taxon>Enterococcaceae</taxon>
        <taxon>Vagococcus</taxon>
    </lineage>
</organism>
<dbReference type="Pfam" id="PF13302">
    <property type="entry name" value="Acetyltransf_3"/>
    <property type="match status" value="1"/>
</dbReference>
<gene>
    <name evidence="2" type="ORF">BW731_11080</name>
</gene>
<dbReference type="InterPro" id="IPR016181">
    <property type="entry name" value="Acyl_CoA_acyltransferase"/>
</dbReference>
<dbReference type="Proteomes" id="UP000189970">
    <property type="component" value="Unassembled WGS sequence"/>
</dbReference>
<protein>
    <recommendedName>
        <fullName evidence="1">N-acetyltransferase domain-containing protein</fullName>
    </recommendedName>
</protein>
<accession>A0A1V4DJL2</accession>
<keyword evidence="3" id="KW-1185">Reference proteome</keyword>
<evidence type="ECO:0000313" key="2">
    <source>
        <dbReference type="EMBL" id="OPF88668.1"/>
    </source>
</evidence>
<dbReference type="GO" id="GO:0005737">
    <property type="term" value="C:cytoplasm"/>
    <property type="evidence" value="ECO:0007669"/>
    <property type="project" value="TreeGrafter"/>
</dbReference>
<dbReference type="PANTHER" id="PTHR43441">
    <property type="entry name" value="RIBOSOMAL-PROTEIN-SERINE ACETYLTRANSFERASE"/>
    <property type="match status" value="1"/>
</dbReference>
<proteinExistence type="predicted"/>
<evidence type="ECO:0000313" key="3">
    <source>
        <dbReference type="Proteomes" id="UP000189970"/>
    </source>
</evidence>
<feature type="domain" description="N-acetyltransferase" evidence="1">
    <location>
        <begin position="26"/>
        <end position="175"/>
    </location>
</feature>
<dbReference type="EMBL" id="MVAB01000001">
    <property type="protein sequence ID" value="OPF88668.1"/>
    <property type="molecule type" value="Genomic_DNA"/>
</dbReference>
<dbReference type="GO" id="GO:0008999">
    <property type="term" value="F:protein-N-terminal-alanine acetyltransferase activity"/>
    <property type="evidence" value="ECO:0007669"/>
    <property type="project" value="TreeGrafter"/>
</dbReference>
<dbReference type="Gene3D" id="3.40.630.30">
    <property type="match status" value="1"/>
</dbReference>
<name>A0A1V4DJL2_9ENTE</name>
<evidence type="ECO:0000259" key="1">
    <source>
        <dbReference type="PROSITE" id="PS51186"/>
    </source>
</evidence>
<dbReference type="PANTHER" id="PTHR43441:SF11">
    <property type="entry name" value="RIBOSOMAL-PROTEIN-SERINE ACETYLTRANSFERASE"/>
    <property type="match status" value="1"/>
</dbReference>
<dbReference type="RefSeq" id="WP_079348157.1">
    <property type="nucleotide sequence ID" value="NZ_MVAB01000001.1"/>
</dbReference>
<dbReference type="SUPFAM" id="SSF55729">
    <property type="entry name" value="Acyl-CoA N-acyltransferases (Nat)"/>
    <property type="match status" value="1"/>
</dbReference>
<reference evidence="2 3" key="1">
    <citation type="submission" date="2017-02" db="EMBL/GenBank/DDBJ databases">
        <title>Vagococcus cremeus sp. nov., isolated from the small intestine of a marten, Martes flavigula.</title>
        <authorList>
            <person name="Tak E.J."/>
            <person name="Bae J.-W."/>
        </authorList>
    </citation>
    <scope>NUCLEOTIDE SEQUENCE [LARGE SCALE GENOMIC DNA]</scope>
    <source>
        <strain evidence="2 3">D7T301</strain>
    </source>
</reference>
<comment type="caution">
    <text evidence="2">The sequence shown here is derived from an EMBL/GenBank/DDBJ whole genome shotgun (WGS) entry which is preliminary data.</text>
</comment>
<dbReference type="GO" id="GO:1990189">
    <property type="term" value="F:protein N-terminal-serine acetyltransferase activity"/>
    <property type="evidence" value="ECO:0007669"/>
    <property type="project" value="TreeGrafter"/>
</dbReference>